<keyword evidence="1" id="KW-0862">Zinc</keyword>
<evidence type="ECO:0000259" key="2">
    <source>
        <dbReference type="Pfam" id="PF12165"/>
    </source>
</evidence>
<comment type="similarity">
    <text evidence="1">Belongs to the Alfin family.</text>
</comment>
<comment type="function">
    <text evidence="1">Histone-binding component that specifically recognizes H3 tails trimethylated on 'Lys-4' (H3K4me3), which mark transcription start sites of virtually all active genes.</text>
</comment>
<dbReference type="InterPro" id="IPR021998">
    <property type="entry name" value="Alfin_N"/>
</dbReference>
<keyword evidence="1" id="KW-0863">Zinc-finger</keyword>
<comment type="subcellular location">
    <subcellularLocation>
        <location evidence="1">Nucleus</location>
    </subcellularLocation>
</comment>
<dbReference type="GO" id="GO:0008270">
    <property type="term" value="F:zinc ion binding"/>
    <property type="evidence" value="ECO:0007669"/>
    <property type="project" value="UniProtKB-KW"/>
</dbReference>
<dbReference type="PANTHER" id="PTHR12321">
    <property type="entry name" value="CPG BINDING PROTEIN"/>
    <property type="match status" value="1"/>
</dbReference>
<dbReference type="GO" id="GO:0006355">
    <property type="term" value="P:regulation of DNA-templated transcription"/>
    <property type="evidence" value="ECO:0007669"/>
    <property type="project" value="UniProtKB-UniRule"/>
</dbReference>
<dbReference type="PANTHER" id="PTHR12321:SF77">
    <property type="entry name" value="PHD FINGER PROTEIN ALFIN-LIKE 6"/>
    <property type="match status" value="1"/>
</dbReference>
<organism evidence="3 4">
    <name type="scientific">Ensete ventricosum</name>
    <name type="common">Abyssinian banana</name>
    <name type="synonym">Musa ensete</name>
    <dbReference type="NCBI Taxonomy" id="4639"/>
    <lineage>
        <taxon>Eukaryota</taxon>
        <taxon>Viridiplantae</taxon>
        <taxon>Streptophyta</taxon>
        <taxon>Embryophyta</taxon>
        <taxon>Tracheophyta</taxon>
        <taxon>Spermatophyta</taxon>
        <taxon>Magnoliopsida</taxon>
        <taxon>Liliopsida</taxon>
        <taxon>Zingiberales</taxon>
        <taxon>Musaceae</taxon>
        <taxon>Ensete</taxon>
    </lineage>
</organism>
<keyword evidence="1" id="KW-0156">Chromatin regulator</keyword>
<dbReference type="GO" id="GO:0042393">
    <property type="term" value="F:histone binding"/>
    <property type="evidence" value="ECO:0007669"/>
    <property type="project" value="UniProtKB-UniRule"/>
</dbReference>
<dbReference type="Proteomes" id="UP000287651">
    <property type="component" value="Unassembled WGS sequence"/>
</dbReference>
<feature type="non-terminal residue" evidence="3">
    <location>
        <position position="1"/>
    </location>
</feature>
<feature type="domain" description="Alfin N-terminal" evidence="2">
    <location>
        <begin position="15"/>
        <end position="48"/>
    </location>
</feature>
<accession>A0A426X4J9</accession>
<gene>
    <name evidence="3" type="ORF">B296_00043672</name>
</gene>
<keyword evidence="1" id="KW-0479">Metal-binding</keyword>
<evidence type="ECO:0000313" key="3">
    <source>
        <dbReference type="EMBL" id="RRT34417.1"/>
    </source>
</evidence>
<keyword evidence="1" id="KW-0539">Nucleus</keyword>
<name>A0A426X4J9_ENSVE</name>
<proteinExistence type="inferred from homology"/>
<reference evidence="3 4" key="1">
    <citation type="journal article" date="2014" name="Agronomy (Basel)">
        <title>A Draft Genome Sequence for Ensete ventricosum, the Drought-Tolerant Tree Against Hunger.</title>
        <authorList>
            <person name="Harrison J."/>
            <person name="Moore K.A."/>
            <person name="Paszkiewicz K."/>
            <person name="Jones T."/>
            <person name="Grant M."/>
            <person name="Ambacheew D."/>
            <person name="Muzemil S."/>
            <person name="Studholme D.J."/>
        </authorList>
    </citation>
    <scope>NUCLEOTIDE SEQUENCE [LARGE SCALE GENOMIC DNA]</scope>
</reference>
<comment type="subunit">
    <text evidence="1">Interacts with H3K4me3 and to a lesser extent with H3K4me2.</text>
</comment>
<dbReference type="EMBL" id="AMZH03026855">
    <property type="protein sequence ID" value="RRT34417.1"/>
    <property type="molecule type" value="Genomic_DNA"/>
</dbReference>
<evidence type="ECO:0000256" key="1">
    <source>
        <dbReference type="RuleBase" id="RU369089"/>
    </source>
</evidence>
<evidence type="ECO:0000313" key="4">
    <source>
        <dbReference type="Proteomes" id="UP000287651"/>
    </source>
</evidence>
<comment type="caution">
    <text evidence="3">The sequence shown here is derived from an EMBL/GenBank/DDBJ whole genome shotgun (WGS) entry which is preliminary data.</text>
</comment>
<dbReference type="InterPro" id="IPR045104">
    <property type="entry name" value="Alfin"/>
</dbReference>
<comment type="domain">
    <text evidence="1">The PHD-type zinc finger mediates the binding to H3K4me3.</text>
</comment>
<protein>
    <recommendedName>
        <fullName evidence="1">PHD finger protein ALFIN-LIKE</fullName>
    </recommendedName>
</protein>
<sequence length="56" mass="6584">SWQMDEDEVARVSRTPEEVFRDFRGRRAGMIKALTTDVDKFYQQCDPGEPLRSSIY</sequence>
<dbReference type="GO" id="GO:0006325">
    <property type="term" value="P:chromatin organization"/>
    <property type="evidence" value="ECO:0007669"/>
    <property type="project" value="UniProtKB-UniRule"/>
</dbReference>
<dbReference type="GO" id="GO:0000976">
    <property type="term" value="F:transcription cis-regulatory region binding"/>
    <property type="evidence" value="ECO:0007669"/>
    <property type="project" value="TreeGrafter"/>
</dbReference>
<dbReference type="GO" id="GO:0005634">
    <property type="term" value="C:nucleus"/>
    <property type="evidence" value="ECO:0007669"/>
    <property type="project" value="UniProtKB-SubCell"/>
</dbReference>
<dbReference type="GO" id="GO:0003712">
    <property type="term" value="F:transcription coregulator activity"/>
    <property type="evidence" value="ECO:0007669"/>
    <property type="project" value="TreeGrafter"/>
</dbReference>
<dbReference type="Pfam" id="PF12165">
    <property type="entry name" value="Alfin"/>
    <property type="match status" value="1"/>
</dbReference>
<keyword evidence="1" id="KW-0805">Transcription regulation</keyword>
<dbReference type="AlphaFoldDB" id="A0A426X4J9"/>
<keyword evidence="1" id="KW-0804">Transcription</keyword>